<evidence type="ECO:0000313" key="3">
    <source>
        <dbReference type="Proteomes" id="UP001589906"/>
    </source>
</evidence>
<reference evidence="2 3" key="1">
    <citation type="submission" date="2024-09" db="EMBL/GenBank/DDBJ databases">
        <authorList>
            <person name="Sun Q."/>
            <person name="Mori K."/>
        </authorList>
    </citation>
    <scope>NUCLEOTIDE SEQUENCE [LARGE SCALE GENOMIC DNA]</scope>
    <source>
        <strain evidence="2 3">NCAIM B.02621</strain>
    </source>
</reference>
<organism evidence="2 3">
    <name type="scientific">Brevundimonas balnearis</name>
    <dbReference type="NCBI Taxonomy" id="1572858"/>
    <lineage>
        <taxon>Bacteria</taxon>
        <taxon>Pseudomonadati</taxon>
        <taxon>Pseudomonadota</taxon>
        <taxon>Alphaproteobacteria</taxon>
        <taxon>Caulobacterales</taxon>
        <taxon>Caulobacteraceae</taxon>
        <taxon>Brevundimonas</taxon>
    </lineage>
</organism>
<protein>
    <submittedName>
        <fullName evidence="2">NYN domain-containing protein</fullName>
    </submittedName>
</protein>
<sequence length="242" mass="27096">MVHPGTGLPLFRRRARLYVDGFNLHHSILDLDRPEWLWLDLVALGKAILPRGERLTGVTWVAAHRPQRRERMTALATYELALRASGVRCLMGHFVVRGDHCHACGHSWMDATEKQSDVNLALAAAADAEARRMDAAYLLTTDGDHAATARFLSEGFPRMRVISVAPPGRGHNRQILRHCHARAEVPVDLVARSPLPDRMKSPQGWLVRPDAWRARDPDPPPPPPATSDEERRGRLRLVVSNP</sequence>
<evidence type="ECO:0000313" key="2">
    <source>
        <dbReference type="EMBL" id="MFC0634875.1"/>
    </source>
</evidence>
<feature type="region of interest" description="Disordered" evidence="1">
    <location>
        <begin position="194"/>
        <end position="242"/>
    </location>
</feature>
<gene>
    <name evidence="2" type="ORF">ACFFGE_13425</name>
</gene>
<dbReference type="RefSeq" id="WP_376836955.1">
    <property type="nucleotide sequence ID" value="NZ_JBHLSW010000015.1"/>
</dbReference>
<keyword evidence="3" id="KW-1185">Reference proteome</keyword>
<proteinExistence type="predicted"/>
<accession>A0ABV6R5G1</accession>
<dbReference type="Gene3D" id="3.40.50.1010">
    <property type="entry name" value="5'-nuclease"/>
    <property type="match status" value="1"/>
</dbReference>
<dbReference type="EMBL" id="JBHLSW010000015">
    <property type="protein sequence ID" value="MFC0634875.1"/>
    <property type="molecule type" value="Genomic_DNA"/>
</dbReference>
<evidence type="ECO:0000256" key="1">
    <source>
        <dbReference type="SAM" id="MobiDB-lite"/>
    </source>
</evidence>
<name>A0ABV6R5G1_9CAUL</name>
<dbReference type="Proteomes" id="UP001589906">
    <property type="component" value="Unassembled WGS sequence"/>
</dbReference>
<comment type="caution">
    <text evidence="2">The sequence shown here is derived from an EMBL/GenBank/DDBJ whole genome shotgun (WGS) entry which is preliminary data.</text>
</comment>